<proteinExistence type="predicted"/>
<organism evidence="2 3">
    <name type="scientific">Natrialba magadii (strain ATCC 43099 / DSM 3394 / CCM 3739 / CIP 104546 / IAM 13178 / JCM 8861 / NBRC 102185 / NCIMB 2190 / MS3)</name>
    <name type="common">Natronobacterium magadii</name>
    <dbReference type="NCBI Taxonomy" id="547559"/>
    <lineage>
        <taxon>Archaea</taxon>
        <taxon>Methanobacteriati</taxon>
        <taxon>Methanobacteriota</taxon>
        <taxon>Stenosarchaea group</taxon>
        <taxon>Halobacteria</taxon>
        <taxon>Halobacteriales</taxon>
        <taxon>Natrialbaceae</taxon>
        <taxon>Natrialba</taxon>
    </lineage>
</organism>
<dbReference type="EMBL" id="AOHS01000040">
    <property type="protein sequence ID" value="ELY28879.1"/>
    <property type="molecule type" value="Genomic_DNA"/>
</dbReference>
<dbReference type="Proteomes" id="UP000011543">
    <property type="component" value="Unassembled WGS sequence"/>
</dbReference>
<comment type="caution">
    <text evidence="2">The sequence shown here is derived from an EMBL/GenBank/DDBJ whole genome shotgun (WGS) entry which is preliminary data.</text>
</comment>
<sequence length="175" mass="20460">MPANKPNYTFDTDNRALWSWASLYVSILYMLQIGSFVFMWSVLAIILLTSSTRILHSNSILILFLASYLIILLLSNYIIWLGNSNMEYRVYDDILIGYDNYLKEPQWVIHSEEITTIAKDSGFIVKILPFLKPSVIISQSSNENIRIRFLKNPEEFVDTLNKIERTHTEKFQKIK</sequence>
<keyword evidence="1" id="KW-0472">Membrane</keyword>
<reference evidence="2 3" key="1">
    <citation type="journal article" date="2014" name="PLoS Genet.">
        <title>Phylogenetically driven sequencing of extremely halophilic archaea reveals strategies for static and dynamic osmo-response.</title>
        <authorList>
            <person name="Becker E.A."/>
            <person name="Seitzer P.M."/>
            <person name="Tritt A."/>
            <person name="Larsen D."/>
            <person name="Krusor M."/>
            <person name="Yao A.I."/>
            <person name="Wu D."/>
            <person name="Madern D."/>
            <person name="Eisen J.A."/>
            <person name="Darling A.E."/>
            <person name="Facciotti M.T."/>
        </authorList>
    </citation>
    <scope>NUCLEOTIDE SEQUENCE [LARGE SCALE GENOMIC DNA]</scope>
    <source>
        <strain evidence="3">ATCC 43099 / DSM 3394 / CCM 3739 / CIP 104546 / IAM 13178 / JCM 8861 / NBRC 102185 / NCIMB 2190 / MS3</strain>
    </source>
</reference>
<feature type="transmembrane region" description="Helical" evidence="1">
    <location>
        <begin position="60"/>
        <end position="80"/>
    </location>
</feature>
<name>L9UVK9_NATMM</name>
<dbReference type="AlphaFoldDB" id="L9UVK9"/>
<evidence type="ECO:0008006" key="4">
    <source>
        <dbReference type="Google" id="ProtNLM"/>
    </source>
</evidence>
<evidence type="ECO:0000313" key="2">
    <source>
        <dbReference type="EMBL" id="ELY28879.1"/>
    </source>
</evidence>
<evidence type="ECO:0000256" key="1">
    <source>
        <dbReference type="SAM" id="Phobius"/>
    </source>
</evidence>
<dbReference type="PATRIC" id="fig|547559.17.peg.2589"/>
<keyword evidence="1" id="KW-1133">Transmembrane helix</keyword>
<accession>L9UVK9</accession>
<gene>
    <name evidence="2" type="ORF">C500_13075</name>
</gene>
<protein>
    <recommendedName>
        <fullName evidence="4">DUF304 domain-containing protein</fullName>
    </recommendedName>
</protein>
<feature type="transmembrane region" description="Helical" evidence="1">
    <location>
        <begin position="20"/>
        <end position="48"/>
    </location>
</feature>
<evidence type="ECO:0000313" key="3">
    <source>
        <dbReference type="Proteomes" id="UP000011543"/>
    </source>
</evidence>
<keyword evidence="1" id="KW-0812">Transmembrane</keyword>